<dbReference type="InterPro" id="IPR050351">
    <property type="entry name" value="BphY/WalK/GraS-like"/>
</dbReference>
<dbReference type="PANTHER" id="PTHR45453:SF2">
    <property type="entry name" value="HISTIDINE KINASE"/>
    <property type="match status" value="1"/>
</dbReference>
<evidence type="ECO:0000256" key="9">
    <source>
        <dbReference type="ARBA" id="ARBA00023012"/>
    </source>
</evidence>
<keyword evidence="8 11" id="KW-1133">Transmembrane helix</keyword>
<accession>A0A1H9P4T2</accession>
<evidence type="ECO:0000313" key="13">
    <source>
        <dbReference type="EMBL" id="SER43256.1"/>
    </source>
</evidence>
<dbReference type="EMBL" id="FOGW01000004">
    <property type="protein sequence ID" value="SER43256.1"/>
    <property type="molecule type" value="Genomic_DNA"/>
</dbReference>
<dbReference type="SMART" id="SM00387">
    <property type="entry name" value="HATPase_c"/>
    <property type="match status" value="1"/>
</dbReference>
<evidence type="ECO:0000256" key="6">
    <source>
        <dbReference type="ARBA" id="ARBA00022692"/>
    </source>
</evidence>
<comment type="catalytic activity">
    <reaction evidence="1">
        <text>ATP + protein L-histidine = ADP + protein N-phospho-L-histidine.</text>
        <dbReference type="EC" id="2.7.13.3"/>
    </reaction>
</comment>
<dbReference type="InterPro" id="IPR004358">
    <property type="entry name" value="Sig_transdc_His_kin-like_C"/>
</dbReference>
<reference evidence="14" key="1">
    <citation type="submission" date="2016-10" db="EMBL/GenBank/DDBJ databases">
        <authorList>
            <person name="Varghese N."/>
            <person name="Submissions S."/>
        </authorList>
    </citation>
    <scope>NUCLEOTIDE SEQUENCE [LARGE SCALE GENOMIC DNA]</scope>
    <source>
        <strain evidence="14">S1b</strain>
    </source>
</reference>
<dbReference type="InterPro" id="IPR036890">
    <property type="entry name" value="HATPase_C_sf"/>
</dbReference>
<sequence length="357" mass="41971">MTLRKYLKSKSLIIFIKFISLASFVIFGLAYGARTDYIETLVIIFFFQEVIVLFLSYIKKKKYYTQINEVLSNLDEKYLVTEMIEDTDYLEGKMFNEWLYEIDKSMCDNVSAYERRVKEYKEFIEMWVHEVKIPVASIVIMCKNSKNKLKNIENCNEIEEISLENYKKISIQLKKIDTFLEQILYYTRSENTKSDYLFGKCNLKDIIKTVALNNKDDLLEKDIIFDVNVDNISVITDKKWLIFIVNQIVNNCIKYSDVKKKESYIKIVAKDEKDYVRLDIEDNGIGIDSKDLPKVFNKCFTGENGRVFNKSTGIGLYIVKKLMDALGHKIEIESKKHEFTRVRLVFGKNHIVNITDL</sequence>
<dbReference type="PROSITE" id="PS50109">
    <property type="entry name" value="HIS_KIN"/>
    <property type="match status" value="1"/>
</dbReference>
<name>A0A1H9P4T2_9FIRM</name>
<dbReference type="PANTHER" id="PTHR45453">
    <property type="entry name" value="PHOSPHATE REGULON SENSOR PROTEIN PHOR"/>
    <property type="match status" value="1"/>
</dbReference>
<dbReference type="RefSeq" id="WP_027421882.1">
    <property type="nucleotide sequence ID" value="NZ_FOGW01000004.1"/>
</dbReference>
<dbReference type="Pfam" id="PF02518">
    <property type="entry name" value="HATPase_c"/>
    <property type="match status" value="1"/>
</dbReference>
<dbReference type="SUPFAM" id="SSF55874">
    <property type="entry name" value="ATPase domain of HSP90 chaperone/DNA topoisomerase II/histidine kinase"/>
    <property type="match status" value="1"/>
</dbReference>
<dbReference type="GO" id="GO:0005886">
    <property type="term" value="C:plasma membrane"/>
    <property type="evidence" value="ECO:0007669"/>
    <property type="project" value="UniProtKB-SubCell"/>
</dbReference>
<keyword evidence="14" id="KW-1185">Reference proteome</keyword>
<evidence type="ECO:0000256" key="4">
    <source>
        <dbReference type="ARBA" id="ARBA00022475"/>
    </source>
</evidence>
<evidence type="ECO:0000259" key="12">
    <source>
        <dbReference type="PROSITE" id="PS50109"/>
    </source>
</evidence>
<keyword evidence="7 13" id="KW-0418">Kinase</keyword>
<dbReference type="InterPro" id="IPR003594">
    <property type="entry name" value="HATPase_dom"/>
</dbReference>
<comment type="subcellular location">
    <subcellularLocation>
        <location evidence="2">Cell membrane</location>
        <topology evidence="2">Multi-pass membrane protein</topology>
    </subcellularLocation>
</comment>
<dbReference type="InterPro" id="IPR005467">
    <property type="entry name" value="His_kinase_dom"/>
</dbReference>
<keyword evidence="10 11" id="KW-0472">Membrane</keyword>
<dbReference type="AlphaFoldDB" id="A0A1H9P4T2"/>
<protein>
    <recommendedName>
        <fullName evidence="3">histidine kinase</fullName>
        <ecNumber evidence="3">2.7.13.3</ecNumber>
    </recommendedName>
</protein>
<dbReference type="EC" id="2.7.13.3" evidence="3"/>
<keyword evidence="5" id="KW-0808">Transferase</keyword>
<evidence type="ECO:0000256" key="11">
    <source>
        <dbReference type="SAM" id="Phobius"/>
    </source>
</evidence>
<dbReference type="GO" id="GO:0004721">
    <property type="term" value="F:phosphoprotein phosphatase activity"/>
    <property type="evidence" value="ECO:0007669"/>
    <property type="project" value="TreeGrafter"/>
</dbReference>
<dbReference type="GO" id="GO:0016036">
    <property type="term" value="P:cellular response to phosphate starvation"/>
    <property type="evidence" value="ECO:0007669"/>
    <property type="project" value="TreeGrafter"/>
</dbReference>
<dbReference type="GO" id="GO:0000155">
    <property type="term" value="F:phosphorelay sensor kinase activity"/>
    <property type="evidence" value="ECO:0007669"/>
    <property type="project" value="TreeGrafter"/>
</dbReference>
<keyword evidence="4" id="KW-1003">Cell membrane</keyword>
<keyword evidence="6 11" id="KW-0812">Transmembrane</keyword>
<evidence type="ECO:0000256" key="7">
    <source>
        <dbReference type="ARBA" id="ARBA00022777"/>
    </source>
</evidence>
<evidence type="ECO:0000256" key="5">
    <source>
        <dbReference type="ARBA" id="ARBA00022679"/>
    </source>
</evidence>
<evidence type="ECO:0000256" key="8">
    <source>
        <dbReference type="ARBA" id="ARBA00022989"/>
    </source>
</evidence>
<gene>
    <name evidence="13" type="ORF">SAMN02910429_00094</name>
</gene>
<keyword evidence="9" id="KW-0902">Two-component regulatory system</keyword>
<evidence type="ECO:0000256" key="3">
    <source>
        <dbReference type="ARBA" id="ARBA00012438"/>
    </source>
</evidence>
<feature type="domain" description="Histidine kinase" evidence="12">
    <location>
        <begin position="126"/>
        <end position="350"/>
    </location>
</feature>
<dbReference type="Proteomes" id="UP000182471">
    <property type="component" value="Unassembled WGS sequence"/>
</dbReference>
<dbReference type="Gene3D" id="3.30.565.10">
    <property type="entry name" value="Histidine kinase-like ATPase, C-terminal domain"/>
    <property type="match status" value="1"/>
</dbReference>
<feature type="transmembrane region" description="Helical" evidence="11">
    <location>
        <begin position="37"/>
        <end position="58"/>
    </location>
</feature>
<feature type="transmembrane region" description="Helical" evidence="11">
    <location>
        <begin position="12"/>
        <end position="31"/>
    </location>
</feature>
<evidence type="ECO:0000256" key="2">
    <source>
        <dbReference type="ARBA" id="ARBA00004651"/>
    </source>
</evidence>
<organism evidence="13 14">
    <name type="scientific">Lachnobacterium bovis</name>
    <dbReference type="NCBI Taxonomy" id="140626"/>
    <lineage>
        <taxon>Bacteria</taxon>
        <taxon>Bacillati</taxon>
        <taxon>Bacillota</taxon>
        <taxon>Clostridia</taxon>
        <taxon>Lachnospirales</taxon>
        <taxon>Lachnospiraceae</taxon>
        <taxon>Lachnobacterium</taxon>
    </lineage>
</organism>
<proteinExistence type="predicted"/>
<evidence type="ECO:0000256" key="1">
    <source>
        <dbReference type="ARBA" id="ARBA00000085"/>
    </source>
</evidence>
<evidence type="ECO:0000313" key="14">
    <source>
        <dbReference type="Proteomes" id="UP000182471"/>
    </source>
</evidence>
<evidence type="ECO:0000256" key="10">
    <source>
        <dbReference type="ARBA" id="ARBA00023136"/>
    </source>
</evidence>
<dbReference type="PRINTS" id="PR00344">
    <property type="entry name" value="BCTRLSENSOR"/>
</dbReference>